<feature type="transmembrane region" description="Helical" evidence="1">
    <location>
        <begin position="80"/>
        <end position="99"/>
    </location>
</feature>
<evidence type="ECO:0000313" key="3">
    <source>
        <dbReference type="Proteomes" id="UP000027734"/>
    </source>
</evidence>
<evidence type="ECO:0000313" key="2">
    <source>
        <dbReference type="EMBL" id="KEJ88886.1"/>
    </source>
</evidence>
<feature type="transmembrane region" description="Helical" evidence="1">
    <location>
        <begin position="111"/>
        <end position="131"/>
    </location>
</feature>
<keyword evidence="3" id="KW-1185">Reference proteome</keyword>
<accession>A0A073IH96</accession>
<feature type="transmembrane region" description="Helical" evidence="1">
    <location>
        <begin position="21"/>
        <end position="41"/>
    </location>
</feature>
<comment type="caution">
    <text evidence="2">The sequence shown here is derived from an EMBL/GenBank/DDBJ whole genome shotgun (WGS) entry which is preliminary data.</text>
</comment>
<dbReference type="EMBL" id="JAMC01000005">
    <property type="protein sequence ID" value="KEJ88886.1"/>
    <property type="molecule type" value="Genomic_DNA"/>
</dbReference>
<keyword evidence="1" id="KW-0472">Membrane</keyword>
<dbReference type="AlphaFoldDB" id="A0A073IH96"/>
<reference evidence="2 3" key="1">
    <citation type="submission" date="2014-01" db="EMBL/GenBank/DDBJ databases">
        <title>Sulfitobacter donghicola JCM 14565 Genome Sequencing.</title>
        <authorList>
            <person name="Lai Q."/>
            <person name="Hong Z."/>
        </authorList>
    </citation>
    <scope>NUCLEOTIDE SEQUENCE [LARGE SCALE GENOMIC DNA]</scope>
    <source>
        <strain evidence="2 3">JCM 14565</strain>
    </source>
</reference>
<keyword evidence="1" id="KW-0812">Transmembrane</keyword>
<dbReference type="OrthoDB" id="7861921at2"/>
<dbReference type="Proteomes" id="UP000027734">
    <property type="component" value="Unassembled WGS sequence"/>
</dbReference>
<dbReference type="STRING" id="1300350.Z948_2271"/>
<feature type="transmembrane region" description="Helical" evidence="1">
    <location>
        <begin position="47"/>
        <end position="68"/>
    </location>
</feature>
<evidence type="ECO:0000256" key="1">
    <source>
        <dbReference type="SAM" id="Phobius"/>
    </source>
</evidence>
<keyword evidence="1" id="KW-1133">Transmembrane helix</keyword>
<dbReference type="RefSeq" id="WP_025059634.1">
    <property type="nucleotide sequence ID" value="NZ_JAMC01000005.1"/>
</dbReference>
<organism evidence="2 3">
    <name type="scientific">Sulfitobacter donghicola DSW-25 = KCTC 12864 = JCM 14565</name>
    <dbReference type="NCBI Taxonomy" id="1300350"/>
    <lineage>
        <taxon>Bacteria</taxon>
        <taxon>Pseudomonadati</taxon>
        <taxon>Pseudomonadota</taxon>
        <taxon>Alphaproteobacteria</taxon>
        <taxon>Rhodobacterales</taxon>
        <taxon>Roseobacteraceae</taxon>
        <taxon>Sulfitobacter</taxon>
    </lineage>
</organism>
<name>A0A073IH96_9RHOB</name>
<proteinExistence type="predicted"/>
<protein>
    <submittedName>
        <fullName evidence="2">Uncharacterized protein</fullName>
    </submittedName>
</protein>
<sequence length="145" mass="16564">MQNPIVAPPLPYPHRYIVDPVAFFIALIGGPILFTATSFWLLFIPVFALAFGGPVYLVIGLPVLLWYLRHHDAEPSDLAFLAFIVISFFMLLVVLVAVATDDEDLFGMGLWYTGFGMIFGPAWAYFFGFIYRKLRRDFYAKPRKF</sequence>
<gene>
    <name evidence="2" type="ORF">DSW25_13975</name>
</gene>
<dbReference type="eggNOG" id="ENOG5032JTE">
    <property type="taxonomic scope" value="Bacteria"/>
</dbReference>